<evidence type="ECO:0000256" key="3">
    <source>
        <dbReference type="ARBA" id="ARBA00022563"/>
    </source>
</evidence>
<evidence type="ECO:0000256" key="10">
    <source>
        <dbReference type="HAMAP-Rule" id="MF_00086"/>
    </source>
</evidence>
<dbReference type="SUPFAM" id="SSF55973">
    <property type="entry name" value="S-adenosylmethionine synthetase"/>
    <property type="match status" value="3"/>
</dbReference>
<keyword evidence="5 10" id="KW-0479">Metal-binding</keyword>
<dbReference type="InterPro" id="IPR022628">
    <property type="entry name" value="S-AdoMet_synt_N"/>
</dbReference>
<dbReference type="UniPathway" id="UPA00315">
    <property type="reaction ID" value="UER00080"/>
</dbReference>
<reference evidence="16" key="1">
    <citation type="journal article" date="2020" name="mSystems">
        <title>Genome- and Community-Level Interaction Insights into Carbon Utilization and Element Cycling Functions of Hydrothermarchaeota in Hydrothermal Sediment.</title>
        <authorList>
            <person name="Zhou Z."/>
            <person name="Liu Y."/>
            <person name="Xu W."/>
            <person name="Pan J."/>
            <person name="Luo Z.H."/>
            <person name="Li M."/>
        </authorList>
    </citation>
    <scope>NUCLEOTIDE SEQUENCE [LARGE SCALE GENOMIC DNA]</scope>
    <source>
        <strain evidence="16">SpSt-794</strain>
    </source>
</reference>
<protein>
    <recommendedName>
        <fullName evidence="10">S-adenosylmethionine synthase</fullName>
        <shortName evidence="10">AdoMet synthase</shortName>
        <ecNumber evidence="10">2.5.1.6</ecNumber>
    </recommendedName>
    <alternativeName>
        <fullName evidence="10">MAT</fullName>
    </alternativeName>
    <alternativeName>
        <fullName evidence="10">Methionine adenosyltransferase</fullName>
    </alternativeName>
</protein>
<feature type="binding site" evidence="10">
    <location>
        <position position="249"/>
    </location>
    <ligand>
        <name>ATP</name>
        <dbReference type="ChEBI" id="CHEBI:30616"/>
        <note>ligand shared between two neighboring subunits</note>
    </ligand>
</feature>
<evidence type="ECO:0000256" key="4">
    <source>
        <dbReference type="ARBA" id="ARBA00022679"/>
    </source>
</evidence>
<dbReference type="GO" id="GO:0000287">
    <property type="term" value="F:magnesium ion binding"/>
    <property type="evidence" value="ECO:0007669"/>
    <property type="project" value="UniProtKB-UniRule"/>
</dbReference>
<dbReference type="GO" id="GO:0005737">
    <property type="term" value="C:cytoplasm"/>
    <property type="evidence" value="ECO:0007669"/>
    <property type="project" value="UniProtKB-SubCell"/>
</dbReference>
<dbReference type="InterPro" id="IPR022630">
    <property type="entry name" value="S-AdoMet_synt_C"/>
</dbReference>
<dbReference type="Gene3D" id="3.30.300.10">
    <property type="match status" value="3"/>
</dbReference>
<feature type="binding site" evidence="10">
    <location>
        <position position="47"/>
    </location>
    <ligand>
        <name>K(+)</name>
        <dbReference type="ChEBI" id="CHEBI:29103"/>
    </ligand>
</feature>
<dbReference type="FunFam" id="3.30.300.10:FF:000003">
    <property type="entry name" value="S-adenosylmethionine synthase"/>
    <property type="match status" value="1"/>
</dbReference>
<feature type="binding site" description="in other chain" evidence="10">
    <location>
        <position position="280"/>
    </location>
    <ligand>
        <name>L-methionine</name>
        <dbReference type="ChEBI" id="CHEBI:57844"/>
        <note>ligand shared between two neighboring subunits</note>
    </ligand>
</feature>
<dbReference type="InterPro" id="IPR002133">
    <property type="entry name" value="S-AdoMet_synthetase"/>
</dbReference>
<keyword evidence="4 10" id="KW-0808">Transferase</keyword>
<dbReference type="PROSITE" id="PS00377">
    <property type="entry name" value="ADOMET_SYNTHASE_2"/>
    <property type="match status" value="1"/>
</dbReference>
<keyword evidence="10" id="KW-0963">Cytoplasm</keyword>
<organism evidence="16">
    <name type="scientific">Caldisericum exile</name>
    <dbReference type="NCBI Taxonomy" id="693075"/>
    <lineage>
        <taxon>Bacteria</taxon>
        <taxon>Pseudomonadati</taxon>
        <taxon>Caldisericota/Cryosericota group</taxon>
        <taxon>Caldisericota</taxon>
        <taxon>Caldisericia</taxon>
        <taxon>Caldisericales</taxon>
        <taxon>Caldisericaceae</taxon>
        <taxon>Caldisericum</taxon>
    </lineage>
</organism>
<keyword evidence="3 10" id="KW-0554">One-carbon metabolism</keyword>
<evidence type="ECO:0000259" key="15">
    <source>
        <dbReference type="Pfam" id="PF02773"/>
    </source>
</evidence>
<dbReference type="CDD" id="cd18079">
    <property type="entry name" value="S-AdoMet_synt"/>
    <property type="match status" value="1"/>
</dbReference>
<evidence type="ECO:0000256" key="11">
    <source>
        <dbReference type="RuleBase" id="RU000542"/>
    </source>
</evidence>
<feature type="binding site" description="in other chain" evidence="10">
    <location>
        <begin position="167"/>
        <end position="169"/>
    </location>
    <ligand>
        <name>ATP</name>
        <dbReference type="ChEBI" id="CHEBI:30616"/>
        <note>ligand shared between two neighboring subunits</note>
    </ligand>
</feature>
<feature type="binding site" description="in other chain" evidence="10">
    <location>
        <begin position="240"/>
        <end position="241"/>
    </location>
    <ligand>
        <name>ATP</name>
        <dbReference type="ChEBI" id="CHEBI:30616"/>
        <note>ligand shared between two neighboring subunits</note>
    </ligand>
</feature>
<evidence type="ECO:0000256" key="5">
    <source>
        <dbReference type="ARBA" id="ARBA00022723"/>
    </source>
</evidence>
<feature type="region of interest" description="Flexible loop" evidence="10">
    <location>
        <begin position="103"/>
        <end position="113"/>
    </location>
</feature>
<proteinExistence type="inferred from homology"/>
<comment type="pathway">
    <text evidence="1 10">Amino-acid biosynthesis; S-adenosyl-L-methionine biosynthesis; S-adenosyl-L-methionine from L-methionine: step 1/1.</text>
</comment>
<evidence type="ECO:0000256" key="1">
    <source>
        <dbReference type="ARBA" id="ARBA00005224"/>
    </source>
</evidence>
<evidence type="ECO:0000259" key="14">
    <source>
        <dbReference type="Pfam" id="PF02772"/>
    </source>
</evidence>
<keyword evidence="7 10" id="KW-0067">ATP-binding</keyword>
<dbReference type="Pfam" id="PF02773">
    <property type="entry name" value="S-AdoMet_synt_C"/>
    <property type="match status" value="1"/>
</dbReference>
<feature type="domain" description="S-adenosylmethionine synthetase central" evidence="14">
    <location>
        <begin position="114"/>
        <end position="241"/>
    </location>
</feature>
<gene>
    <name evidence="10" type="primary">metK</name>
    <name evidence="16" type="ORF">ENV82_03000</name>
</gene>
<dbReference type="InterPro" id="IPR022636">
    <property type="entry name" value="S-AdoMet_synthetase_sfam"/>
</dbReference>
<comment type="subcellular location">
    <subcellularLocation>
        <location evidence="10 11">Cytoplasm</location>
    </subcellularLocation>
</comment>
<feature type="binding site" evidence="10">
    <location>
        <position position="276"/>
    </location>
    <ligand>
        <name>ATP</name>
        <dbReference type="ChEBI" id="CHEBI:30616"/>
        <note>ligand shared between two neighboring subunits</note>
    </ligand>
</feature>
<keyword evidence="8 10" id="KW-0460">Magnesium</keyword>
<dbReference type="PROSITE" id="PS00376">
    <property type="entry name" value="ADOMET_SYNTHASE_1"/>
    <property type="match status" value="1"/>
</dbReference>
<evidence type="ECO:0000256" key="6">
    <source>
        <dbReference type="ARBA" id="ARBA00022741"/>
    </source>
</evidence>
<dbReference type="NCBIfam" id="TIGR01034">
    <property type="entry name" value="metK"/>
    <property type="match status" value="1"/>
</dbReference>
<comment type="catalytic activity">
    <reaction evidence="10">
        <text>L-methionine + ATP + H2O = S-adenosyl-L-methionine + phosphate + diphosphate</text>
        <dbReference type="Rhea" id="RHEA:21080"/>
        <dbReference type="ChEBI" id="CHEBI:15377"/>
        <dbReference type="ChEBI" id="CHEBI:30616"/>
        <dbReference type="ChEBI" id="CHEBI:33019"/>
        <dbReference type="ChEBI" id="CHEBI:43474"/>
        <dbReference type="ChEBI" id="CHEBI:57844"/>
        <dbReference type="ChEBI" id="CHEBI:59789"/>
        <dbReference type="EC" id="2.5.1.6"/>
    </reaction>
</comment>
<dbReference type="EMBL" id="DTHV01000097">
    <property type="protein sequence ID" value="HGW60382.1"/>
    <property type="molecule type" value="Genomic_DNA"/>
</dbReference>
<evidence type="ECO:0000256" key="12">
    <source>
        <dbReference type="RuleBase" id="RU004462"/>
    </source>
</evidence>
<dbReference type="HAMAP" id="MF_00086">
    <property type="entry name" value="S_AdoMet_synth1"/>
    <property type="match status" value="1"/>
</dbReference>
<evidence type="ECO:0000256" key="9">
    <source>
        <dbReference type="ARBA" id="ARBA00022958"/>
    </source>
</evidence>
<dbReference type="Pfam" id="PF02772">
    <property type="entry name" value="S-AdoMet_synt_M"/>
    <property type="match status" value="1"/>
</dbReference>
<name>A0A7C4Y5M0_9BACT</name>
<evidence type="ECO:0000313" key="16">
    <source>
        <dbReference type="EMBL" id="HGW60382.1"/>
    </source>
</evidence>
<feature type="binding site" description="in other chain" evidence="10">
    <location>
        <position position="19"/>
    </location>
    <ligand>
        <name>ATP</name>
        <dbReference type="ChEBI" id="CHEBI:30616"/>
        <note>ligand shared between two neighboring subunits</note>
    </ligand>
</feature>
<comment type="caution">
    <text evidence="16">The sequence shown here is derived from an EMBL/GenBank/DDBJ whole genome shotgun (WGS) entry which is preliminary data.</text>
</comment>
<feature type="binding site" description="in other chain" evidence="10">
    <location>
        <position position="103"/>
    </location>
    <ligand>
        <name>L-methionine</name>
        <dbReference type="ChEBI" id="CHEBI:57844"/>
        <note>ligand shared between two neighboring subunits</note>
    </ligand>
</feature>
<dbReference type="GO" id="GO:0005524">
    <property type="term" value="F:ATP binding"/>
    <property type="evidence" value="ECO:0007669"/>
    <property type="project" value="UniProtKB-UniRule"/>
</dbReference>
<dbReference type="GO" id="GO:0006730">
    <property type="term" value="P:one-carbon metabolic process"/>
    <property type="evidence" value="ECO:0007669"/>
    <property type="project" value="UniProtKB-KW"/>
</dbReference>
<sequence>MVRNEKKRFVTTESVAEGHPDKLADQISDKVLDEIIKLDEDGRVACETYVTHGLIIVGGEITTDAWVDIAEITRETVKEVGYTSPRLGFDYRTCAVLNAVGRQSPDIARGVDKGGAGDQGIMYGYAVDETPQLMPLPIMLAHGLTQRLAYVRKSGEPKNLAPFLGPDGKAQVTLKYEDGVAVEVTDVVISTQHTEELLDPRTDEMSEEARHLIIEHIAKQVIPGHLLTPSTKYHINPTGKFVIGGPQSDTGMTGRKVEVDTYGGLAPHGGGAFSGKDPTKVDRSATYMMRYLAKNIVKAGIARECLIQVAYVIGEREPVSFMVDTFGTGIVPDTEIEKVLQALVDLSPLGIIRFLDLRRPIYQKTAVYGHFGREDPEFTWEKTDLVPELKTRLKI</sequence>
<keyword evidence="9 10" id="KW-0630">Potassium</keyword>
<evidence type="ECO:0000256" key="8">
    <source>
        <dbReference type="ARBA" id="ARBA00022842"/>
    </source>
</evidence>
<comment type="cofactor">
    <cofactor evidence="10">
        <name>K(+)</name>
        <dbReference type="ChEBI" id="CHEBI:29103"/>
    </cofactor>
    <text evidence="10">Binds 1 potassium ion per subunit.</text>
</comment>
<dbReference type="InterPro" id="IPR022631">
    <property type="entry name" value="ADOMET_SYNTHASE_CS"/>
</dbReference>
<keyword evidence="6 10" id="KW-0547">Nucleotide-binding</keyword>
<evidence type="ECO:0000259" key="13">
    <source>
        <dbReference type="Pfam" id="PF00438"/>
    </source>
</evidence>
<dbReference type="AlphaFoldDB" id="A0A7C4Y5M0"/>
<comment type="similarity">
    <text evidence="2 10 12">Belongs to the AdoMet synthase family.</text>
</comment>
<comment type="function">
    <text evidence="10">Catalyzes the formation of S-adenosylmethionine (AdoMet) from methionine and ATP. The overall synthetic reaction is composed of two sequential steps, AdoMet formation and the subsequent tripolyphosphate hydrolysis which occurs prior to release of AdoMet from the enzyme.</text>
</comment>
<evidence type="ECO:0000256" key="7">
    <source>
        <dbReference type="ARBA" id="ARBA00022840"/>
    </source>
</evidence>
<feature type="binding site" evidence="10">
    <location>
        <position position="272"/>
    </location>
    <ligand>
        <name>ATP</name>
        <dbReference type="ChEBI" id="CHEBI:30616"/>
        <note>ligand shared between two neighboring subunits</note>
    </ligand>
</feature>
<dbReference type="EC" id="2.5.1.6" evidence="10"/>
<feature type="binding site" evidence="10">
    <location>
        <position position="249"/>
    </location>
    <ligand>
        <name>L-methionine</name>
        <dbReference type="ChEBI" id="CHEBI:57844"/>
        <note>ligand shared between two neighboring subunits</note>
    </ligand>
</feature>
<evidence type="ECO:0000256" key="2">
    <source>
        <dbReference type="ARBA" id="ARBA00009685"/>
    </source>
</evidence>
<dbReference type="GO" id="GO:0004478">
    <property type="term" value="F:methionine adenosyltransferase activity"/>
    <property type="evidence" value="ECO:0007669"/>
    <property type="project" value="UniProtKB-UniRule"/>
</dbReference>
<dbReference type="PIRSF" id="PIRSF000497">
    <property type="entry name" value="MAT"/>
    <property type="match status" value="1"/>
</dbReference>
<comment type="cofactor">
    <cofactor evidence="10">
        <name>Mg(2+)</name>
        <dbReference type="ChEBI" id="CHEBI:18420"/>
    </cofactor>
    <text evidence="10">Binds 2 divalent ions per subunit.</text>
</comment>
<accession>A0A7C4Y5M0</accession>
<feature type="binding site" evidence="10">
    <location>
        <position position="21"/>
    </location>
    <ligand>
        <name>Mg(2+)</name>
        <dbReference type="ChEBI" id="CHEBI:18420"/>
    </ligand>
</feature>
<feature type="domain" description="S-adenosylmethionine synthetase N-terminal" evidence="13">
    <location>
        <begin position="9"/>
        <end position="105"/>
    </location>
</feature>
<comment type="subunit">
    <text evidence="10">Homotetramer; dimer of dimers.</text>
</comment>
<dbReference type="Pfam" id="PF00438">
    <property type="entry name" value="S-AdoMet_synt_N"/>
    <property type="match status" value="1"/>
</dbReference>
<dbReference type="InterPro" id="IPR022629">
    <property type="entry name" value="S-AdoMet_synt_central"/>
</dbReference>
<feature type="domain" description="S-adenosylmethionine synthetase C-terminal" evidence="15">
    <location>
        <begin position="243"/>
        <end position="382"/>
    </location>
</feature>
<dbReference type="PANTHER" id="PTHR11964">
    <property type="entry name" value="S-ADENOSYLMETHIONINE SYNTHETASE"/>
    <property type="match status" value="1"/>
</dbReference>
<dbReference type="GO" id="GO:0006556">
    <property type="term" value="P:S-adenosylmethionine biosynthetic process"/>
    <property type="evidence" value="ECO:0007669"/>
    <property type="project" value="UniProtKB-UniRule"/>
</dbReference>
<feature type="binding site" description="in other chain" evidence="10">
    <location>
        <begin position="255"/>
        <end position="256"/>
    </location>
    <ligand>
        <name>ATP</name>
        <dbReference type="ChEBI" id="CHEBI:30616"/>
        <note>ligand shared between two neighboring subunits</note>
    </ligand>
</feature>
<feature type="binding site" description="in other chain" evidence="10">
    <location>
        <position position="60"/>
    </location>
    <ligand>
        <name>L-methionine</name>
        <dbReference type="ChEBI" id="CHEBI:57844"/>
        <note>ligand shared between two neighboring subunits</note>
    </ligand>
</feature>